<keyword evidence="8" id="KW-0676">Redox-active center</keyword>
<feature type="domain" description="Thioredoxin" evidence="14">
    <location>
        <begin position="4"/>
        <end position="157"/>
    </location>
</feature>
<dbReference type="PROSITE" id="PS51352">
    <property type="entry name" value="THIOREDOXIN_2"/>
    <property type="match status" value="1"/>
</dbReference>
<dbReference type="PATRIC" id="fig|361041.3.peg.2360"/>
<evidence type="ECO:0000256" key="10">
    <source>
        <dbReference type="ARBA" id="ARBA00038489"/>
    </source>
</evidence>
<dbReference type="PANTHER" id="PTHR42801:SF4">
    <property type="entry name" value="AHPC_TSA FAMILY PROTEIN"/>
    <property type="match status" value="1"/>
</dbReference>
<name>A0A0F5L4T9_9HYPH</name>
<dbReference type="GO" id="GO:0005737">
    <property type="term" value="C:cytoplasm"/>
    <property type="evidence" value="ECO:0007669"/>
    <property type="project" value="TreeGrafter"/>
</dbReference>
<accession>A0A0F5L4T9</accession>
<dbReference type="STRING" id="361041.VW35_14855"/>
<keyword evidence="4" id="KW-0575">Peroxidase</keyword>
<proteinExistence type="inferred from homology"/>
<feature type="active site" description="Cysteine sulfenic acid (-SOH) intermediate; for peroxidase activity" evidence="13">
    <location>
        <position position="46"/>
    </location>
</feature>
<evidence type="ECO:0000313" key="15">
    <source>
        <dbReference type="EMBL" id="KKB77431.1"/>
    </source>
</evidence>
<evidence type="ECO:0000256" key="13">
    <source>
        <dbReference type="PIRSR" id="PIRSR000239-1"/>
    </source>
</evidence>
<dbReference type="InterPro" id="IPR024706">
    <property type="entry name" value="Peroxiredoxin_AhpC-typ"/>
</dbReference>
<comment type="subunit">
    <text evidence="2">Monomer.</text>
</comment>
<protein>
    <recommendedName>
        <fullName evidence="3">thioredoxin-dependent peroxiredoxin</fullName>
        <ecNumber evidence="3">1.11.1.24</ecNumber>
    </recommendedName>
    <alternativeName>
        <fullName evidence="9">Thioredoxin peroxidase</fullName>
    </alternativeName>
    <alternativeName>
        <fullName evidence="11">Thioredoxin-dependent peroxiredoxin Bcp</fullName>
    </alternativeName>
</protein>
<dbReference type="GO" id="GO:0034599">
    <property type="term" value="P:cellular response to oxidative stress"/>
    <property type="evidence" value="ECO:0007669"/>
    <property type="project" value="TreeGrafter"/>
</dbReference>
<keyword evidence="6" id="KW-0560">Oxidoreductase</keyword>
<dbReference type="PIRSF" id="PIRSF000239">
    <property type="entry name" value="AHPC"/>
    <property type="match status" value="1"/>
</dbReference>
<evidence type="ECO:0000256" key="9">
    <source>
        <dbReference type="ARBA" id="ARBA00032824"/>
    </source>
</evidence>
<dbReference type="GO" id="GO:0045454">
    <property type="term" value="P:cell redox homeostasis"/>
    <property type="evidence" value="ECO:0007669"/>
    <property type="project" value="TreeGrafter"/>
</dbReference>
<dbReference type="SUPFAM" id="SSF52833">
    <property type="entry name" value="Thioredoxin-like"/>
    <property type="match status" value="1"/>
</dbReference>
<sequence>MTQLTVGAPAPDFSLPLDDGSIFTLSQMRGRPVVLFFYPEDDSGGCVDENVEFSNLSEQFSARGAALVGISPQDLESHRKFRAKYGLKIPLAADPDRQAIGAFGLWQMKKLYGREFMGLVRTSFIIDATGNVASIVRATRIKGHAAKMLAALDEVLGQHP</sequence>
<dbReference type="InterPro" id="IPR050924">
    <property type="entry name" value="Peroxiredoxin_BCP/PrxQ"/>
</dbReference>
<dbReference type="PANTHER" id="PTHR42801">
    <property type="entry name" value="THIOREDOXIN-DEPENDENT PEROXIDE REDUCTASE"/>
    <property type="match status" value="1"/>
</dbReference>
<keyword evidence="7" id="KW-1015">Disulfide bond</keyword>
<evidence type="ECO:0000256" key="5">
    <source>
        <dbReference type="ARBA" id="ARBA00022862"/>
    </source>
</evidence>
<evidence type="ECO:0000256" key="6">
    <source>
        <dbReference type="ARBA" id="ARBA00023002"/>
    </source>
</evidence>
<keyword evidence="16" id="KW-1185">Reference proteome</keyword>
<evidence type="ECO:0000256" key="7">
    <source>
        <dbReference type="ARBA" id="ARBA00023157"/>
    </source>
</evidence>
<evidence type="ECO:0000256" key="1">
    <source>
        <dbReference type="ARBA" id="ARBA00003330"/>
    </source>
</evidence>
<organism evidence="15 16">
    <name type="scientific">Devosia soli</name>
    <dbReference type="NCBI Taxonomy" id="361041"/>
    <lineage>
        <taxon>Bacteria</taxon>
        <taxon>Pseudomonadati</taxon>
        <taxon>Pseudomonadota</taxon>
        <taxon>Alphaproteobacteria</taxon>
        <taxon>Hyphomicrobiales</taxon>
        <taxon>Devosiaceae</taxon>
        <taxon>Devosia</taxon>
    </lineage>
</organism>
<comment type="catalytic activity">
    <reaction evidence="12">
        <text>a hydroperoxide + [thioredoxin]-dithiol = an alcohol + [thioredoxin]-disulfide + H2O</text>
        <dbReference type="Rhea" id="RHEA:62620"/>
        <dbReference type="Rhea" id="RHEA-COMP:10698"/>
        <dbReference type="Rhea" id="RHEA-COMP:10700"/>
        <dbReference type="ChEBI" id="CHEBI:15377"/>
        <dbReference type="ChEBI" id="CHEBI:29950"/>
        <dbReference type="ChEBI" id="CHEBI:30879"/>
        <dbReference type="ChEBI" id="CHEBI:35924"/>
        <dbReference type="ChEBI" id="CHEBI:50058"/>
        <dbReference type="EC" id="1.11.1.24"/>
    </reaction>
</comment>
<evidence type="ECO:0000313" key="16">
    <source>
        <dbReference type="Proteomes" id="UP000033514"/>
    </source>
</evidence>
<reference evidence="15 16" key="1">
    <citation type="submission" date="2015-03" db="EMBL/GenBank/DDBJ databases">
        <authorList>
            <person name="Hassan Y.I."/>
            <person name="Lepp D."/>
            <person name="Zhou T."/>
        </authorList>
    </citation>
    <scope>NUCLEOTIDE SEQUENCE [LARGE SCALE GENOMIC DNA]</scope>
    <source>
        <strain evidence="15 16">GH2-10</strain>
    </source>
</reference>
<dbReference type="Proteomes" id="UP000033514">
    <property type="component" value="Unassembled WGS sequence"/>
</dbReference>
<dbReference type="Pfam" id="PF00578">
    <property type="entry name" value="AhpC-TSA"/>
    <property type="match status" value="1"/>
</dbReference>
<dbReference type="FunFam" id="3.40.30.10:FF:000007">
    <property type="entry name" value="Thioredoxin-dependent thiol peroxidase"/>
    <property type="match status" value="1"/>
</dbReference>
<dbReference type="CDD" id="cd03017">
    <property type="entry name" value="PRX_BCP"/>
    <property type="match status" value="1"/>
</dbReference>
<evidence type="ECO:0000256" key="3">
    <source>
        <dbReference type="ARBA" id="ARBA00013017"/>
    </source>
</evidence>
<evidence type="ECO:0000256" key="2">
    <source>
        <dbReference type="ARBA" id="ARBA00011245"/>
    </source>
</evidence>
<dbReference type="InterPro" id="IPR000866">
    <property type="entry name" value="AhpC/TSA"/>
</dbReference>
<comment type="similarity">
    <text evidence="10">Belongs to the peroxiredoxin family. BCP/PrxQ subfamily.</text>
</comment>
<comment type="caution">
    <text evidence="15">The sequence shown here is derived from an EMBL/GenBank/DDBJ whole genome shotgun (WGS) entry which is preliminary data.</text>
</comment>
<evidence type="ECO:0000256" key="11">
    <source>
        <dbReference type="ARBA" id="ARBA00042639"/>
    </source>
</evidence>
<dbReference type="Gene3D" id="3.40.30.10">
    <property type="entry name" value="Glutaredoxin"/>
    <property type="match status" value="1"/>
</dbReference>
<dbReference type="AlphaFoldDB" id="A0A0F5L4T9"/>
<comment type="function">
    <text evidence="1">Thiol-specific peroxidase that catalyzes the reduction of hydrogen peroxide and organic hydroperoxides to water and alcohols, respectively. Plays a role in cell protection against oxidative stress by detoxifying peroxides and as sensor of hydrogen peroxide-mediated signaling events.</text>
</comment>
<evidence type="ECO:0000256" key="12">
    <source>
        <dbReference type="ARBA" id="ARBA00049091"/>
    </source>
</evidence>
<gene>
    <name evidence="15" type="ORF">VW35_14855</name>
</gene>
<evidence type="ECO:0000256" key="4">
    <source>
        <dbReference type="ARBA" id="ARBA00022559"/>
    </source>
</evidence>
<keyword evidence="5" id="KW-0049">Antioxidant</keyword>
<dbReference type="InterPro" id="IPR036249">
    <property type="entry name" value="Thioredoxin-like_sf"/>
</dbReference>
<dbReference type="EMBL" id="LAJG01000025">
    <property type="protein sequence ID" value="KKB77431.1"/>
    <property type="molecule type" value="Genomic_DNA"/>
</dbReference>
<dbReference type="GO" id="GO:0008379">
    <property type="term" value="F:thioredoxin peroxidase activity"/>
    <property type="evidence" value="ECO:0007669"/>
    <property type="project" value="TreeGrafter"/>
</dbReference>
<evidence type="ECO:0000259" key="14">
    <source>
        <dbReference type="PROSITE" id="PS51352"/>
    </source>
</evidence>
<dbReference type="EC" id="1.11.1.24" evidence="3"/>
<dbReference type="RefSeq" id="WP_046143881.1">
    <property type="nucleotide sequence ID" value="NZ_LAJG01000025.1"/>
</dbReference>
<evidence type="ECO:0000256" key="8">
    <source>
        <dbReference type="ARBA" id="ARBA00023284"/>
    </source>
</evidence>
<dbReference type="InterPro" id="IPR013766">
    <property type="entry name" value="Thioredoxin_domain"/>
</dbReference>